<dbReference type="Pfam" id="PF00534">
    <property type="entry name" value="Glycos_transf_1"/>
    <property type="match status" value="1"/>
</dbReference>
<evidence type="ECO:0000313" key="3">
    <source>
        <dbReference type="Proteomes" id="UP001589836"/>
    </source>
</evidence>
<dbReference type="GO" id="GO:0016757">
    <property type="term" value="F:glycosyltransferase activity"/>
    <property type="evidence" value="ECO:0007669"/>
    <property type="project" value="UniProtKB-KW"/>
</dbReference>
<accession>A0ABV6LQ74</accession>
<keyword evidence="2" id="KW-0328">Glycosyltransferase</keyword>
<protein>
    <submittedName>
        <fullName evidence="2">Glycosyltransferase</fullName>
        <ecNumber evidence="2">2.4.-.-</ecNumber>
    </submittedName>
</protein>
<dbReference type="Gene3D" id="3.40.50.2000">
    <property type="entry name" value="Glycogen Phosphorylase B"/>
    <property type="match status" value="1"/>
</dbReference>
<reference evidence="2 3" key="1">
    <citation type="submission" date="2024-09" db="EMBL/GenBank/DDBJ databases">
        <authorList>
            <person name="Sun Q."/>
            <person name="Mori K."/>
        </authorList>
    </citation>
    <scope>NUCLEOTIDE SEQUENCE [LARGE SCALE GENOMIC DNA]</scope>
    <source>
        <strain evidence="2 3">NCAIM B.02529</strain>
    </source>
</reference>
<gene>
    <name evidence="2" type="ORF">ACFFGV_13325</name>
</gene>
<dbReference type="InterPro" id="IPR001296">
    <property type="entry name" value="Glyco_trans_1"/>
</dbReference>
<name>A0ABV6LQ74_9BACI</name>
<comment type="caution">
    <text evidence="2">The sequence shown here is derived from an EMBL/GenBank/DDBJ whole genome shotgun (WGS) entry which is preliminary data.</text>
</comment>
<dbReference type="RefSeq" id="WP_377348630.1">
    <property type="nucleotide sequence ID" value="NZ_JBHLTP010000011.1"/>
</dbReference>
<sequence>MRVGIWCTNMSNGGGKRLLGSLLPAIARDEDLTLVRLVISASSQYKERYSHEEYKNIEIIYYEGSIDSEYGRKLTHDVDVVYFFWPHLGFYQKVDKPTVCTFQDTTLIDFAAPPVTGTFVKEYWQRSYGWLSNMTSVVVSSEATKKAIIRLFGDYLSNAVVIPHAILPDDRNTTARSSSSLHIPKDYILCASNLSPHKNIYNLLVAYSMFDKSMDYPLVMIGDYTEKLQIQPPEWPEIPYMPTLTSLIQRKNLKLNKDIYPLGFIPDQDVIPTIKNAKALIMPSLNEGGGSYPVEEALQQGTPVLCSDIPVMREHMSRHSADIIWFNPDSPESILNSIHKLIGKYDYYKNEAIKGMNDSTETWDDVAAKYIHTFRIAYLKYHGLL</sequence>
<keyword evidence="2" id="KW-0808">Transferase</keyword>
<dbReference type="Proteomes" id="UP001589836">
    <property type="component" value="Unassembled WGS sequence"/>
</dbReference>
<evidence type="ECO:0000313" key="2">
    <source>
        <dbReference type="EMBL" id="MFC0524551.1"/>
    </source>
</evidence>
<proteinExistence type="predicted"/>
<evidence type="ECO:0000259" key="1">
    <source>
        <dbReference type="Pfam" id="PF00534"/>
    </source>
</evidence>
<keyword evidence="3" id="KW-1185">Reference proteome</keyword>
<feature type="domain" description="Glycosyl transferase family 1" evidence="1">
    <location>
        <begin position="184"/>
        <end position="345"/>
    </location>
</feature>
<dbReference type="EC" id="2.4.-.-" evidence="2"/>
<dbReference type="PANTHER" id="PTHR46401">
    <property type="entry name" value="GLYCOSYLTRANSFERASE WBBK-RELATED"/>
    <property type="match status" value="1"/>
</dbReference>
<organism evidence="2 3">
    <name type="scientific">Pontibacillus salicampi</name>
    <dbReference type="NCBI Taxonomy" id="1449801"/>
    <lineage>
        <taxon>Bacteria</taxon>
        <taxon>Bacillati</taxon>
        <taxon>Bacillota</taxon>
        <taxon>Bacilli</taxon>
        <taxon>Bacillales</taxon>
        <taxon>Bacillaceae</taxon>
        <taxon>Pontibacillus</taxon>
    </lineage>
</organism>
<dbReference type="PANTHER" id="PTHR46401:SF8">
    <property type="entry name" value="BLL6006 PROTEIN"/>
    <property type="match status" value="1"/>
</dbReference>
<dbReference type="SUPFAM" id="SSF53756">
    <property type="entry name" value="UDP-Glycosyltransferase/glycogen phosphorylase"/>
    <property type="match status" value="1"/>
</dbReference>
<dbReference type="EMBL" id="JBHLTP010000011">
    <property type="protein sequence ID" value="MFC0524551.1"/>
    <property type="molecule type" value="Genomic_DNA"/>
</dbReference>